<sequence length="316" mass="34475">MHLFYDFLILATVGFLTEAAIVLKRGVNKTVVFEGEELIFELNNPKGVKAYIEICLGSTADSVSIYCPQGYAPVISYVQGEKQLTVKFNRNGQFFEPGSATITIDNVIFGPDGSLNVLLPDFPSTMTAVLPNAEIPVVTTTTTTTALTPHKETSNKAMTGIICVVVVLILVITIIIVVSLYCWYNRRRRQPVSATMPEEDAHQTRQGLEEPFRKVVIKSTTPKPTRATPSAVITTTTTKPPSTSTTKTSNEKPQVAVVQKPASTITVMRQTEEPNCVSIIPASAYGQRSTVLPRSSQFRSKSSMKEVVSIDGSQNL</sequence>
<feature type="signal peptide" evidence="3">
    <location>
        <begin position="1"/>
        <end position="19"/>
    </location>
</feature>
<reference evidence="5" key="2">
    <citation type="submission" date="2020-10" db="UniProtKB">
        <authorList>
            <consortium name="WormBaseParasite"/>
        </authorList>
    </citation>
    <scope>IDENTIFICATION</scope>
</reference>
<dbReference type="WBParaSite" id="Pan_g15739.t1">
    <property type="protein sequence ID" value="Pan_g15739.t1"/>
    <property type="gene ID" value="Pan_g15739"/>
</dbReference>
<evidence type="ECO:0000256" key="2">
    <source>
        <dbReference type="SAM" id="Phobius"/>
    </source>
</evidence>
<keyword evidence="2" id="KW-0472">Membrane</keyword>
<keyword evidence="3" id="KW-0732">Signal</keyword>
<dbReference type="AlphaFoldDB" id="A0A7E4V2R8"/>
<keyword evidence="2" id="KW-0812">Transmembrane</keyword>
<feature type="compositionally biased region" description="Polar residues" evidence="1">
    <location>
        <begin position="218"/>
        <end position="233"/>
    </location>
</feature>
<evidence type="ECO:0000256" key="1">
    <source>
        <dbReference type="SAM" id="MobiDB-lite"/>
    </source>
</evidence>
<accession>A0A7E4V2R8</accession>
<feature type="chain" id="PRO_5028823470" evidence="3">
    <location>
        <begin position="20"/>
        <end position="316"/>
    </location>
</feature>
<protein>
    <submittedName>
        <fullName evidence="5">Uncharacterized protein</fullName>
    </submittedName>
</protein>
<evidence type="ECO:0000313" key="5">
    <source>
        <dbReference type="WBParaSite" id="Pan_g15739.t1"/>
    </source>
</evidence>
<evidence type="ECO:0000313" key="4">
    <source>
        <dbReference type="Proteomes" id="UP000492821"/>
    </source>
</evidence>
<keyword evidence="2" id="KW-1133">Transmembrane helix</keyword>
<feature type="compositionally biased region" description="Low complexity" evidence="1">
    <location>
        <begin position="234"/>
        <end position="248"/>
    </location>
</feature>
<keyword evidence="4" id="KW-1185">Reference proteome</keyword>
<feature type="compositionally biased region" description="Basic and acidic residues" evidence="1">
    <location>
        <begin position="199"/>
        <end position="213"/>
    </location>
</feature>
<feature type="region of interest" description="Disordered" evidence="1">
    <location>
        <begin position="192"/>
        <end position="254"/>
    </location>
</feature>
<proteinExistence type="predicted"/>
<feature type="transmembrane region" description="Helical" evidence="2">
    <location>
        <begin position="157"/>
        <end position="184"/>
    </location>
</feature>
<evidence type="ECO:0000256" key="3">
    <source>
        <dbReference type="SAM" id="SignalP"/>
    </source>
</evidence>
<name>A0A7E4V2R8_PANRE</name>
<dbReference type="Proteomes" id="UP000492821">
    <property type="component" value="Unassembled WGS sequence"/>
</dbReference>
<organism evidence="4 5">
    <name type="scientific">Panagrellus redivivus</name>
    <name type="common">Microworm</name>
    <dbReference type="NCBI Taxonomy" id="6233"/>
    <lineage>
        <taxon>Eukaryota</taxon>
        <taxon>Metazoa</taxon>
        <taxon>Ecdysozoa</taxon>
        <taxon>Nematoda</taxon>
        <taxon>Chromadorea</taxon>
        <taxon>Rhabditida</taxon>
        <taxon>Tylenchina</taxon>
        <taxon>Panagrolaimomorpha</taxon>
        <taxon>Panagrolaimoidea</taxon>
        <taxon>Panagrolaimidae</taxon>
        <taxon>Panagrellus</taxon>
    </lineage>
</organism>
<reference evidence="4" key="1">
    <citation type="journal article" date="2013" name="Genetics">
        <title>The draft genome and transcriptome of Panagrellus redivivus are shaped by the harsh demands of a free-living lifestyle.</title>
        <authorList>
            <person name="Srinivasan J."/>
            <person name="Dillman A.R."/>
            <person name="Macchietto M.G."/>
            <person name="Heikkinen L."/>
            <person name="Lakso M."/>
            <person name="Fracchia K.M."/>
            <person name="Antoshechkin I."/>
            <person name="Mortazavi A."/>
            <person name="Wong G."/>
            <person name="Sternberg P.W."/>
        </authorList>
    </citation>
    <scope>NUCLEOTIDE SEQUENCE [LARGE SCALE GENOMIC DNA]</scope>
    <source>
        <strain evidence="4">MT8872</strain>
    </source>
</reference>